<dbReference type="SUPFAM" id="SSF55781">
    <property type="entry name" value="GAF domain-like"/>
    <property type="match status" value="1"/>
</dbReference>
<sequence>MFNHAIGNGNAAPTVANGSISNALERSTRAFRTLSAGTRTLLRATNEAQLLQDMCTVIVETGGYRRAGVAYASEDEQKSMRWVVQVGMNNGKAQPVDVSWLNAFGFTYADIPAGRTAVGTAIRTRAPCVGRDILNSPLYAEPQLAIFRQQALDEGYASVTAFPLVADGHVLGALFMAAAEPDAFHEEEVRLLADMADDLAFGITSLRIRELHRAAQATIEKLAFFDTESGLPNRTLQLQAITAFLKQARAENVPLSLVHLKISRFEEISHVLGYQAADQLMKEIARRLSGWASPERPLARIGEACFSMILHGASMEDATAFAHTVLQALDDPIEVCGVALDAPVHASVACDVAAAMAPETLFRHANAALYHGTPVTDRVKVFANARAADYAGRLSLLGDLRRAVERNELRLYCQPKVDMRSGKVTGAEALVRWAHPRLGMVLPSHFIQLAEQSGMITHVTNWVLNAAFSQLRAWPVDDTPQTLAINISAYDFRNPTIVRQIDNLLSAWRIDPARVQFELTESALIDDPGATLVALSGLKALGVELLIDDFGTGYSSLSYLQKFPVDGIKIDQSFVMPMLDSPDSAAIVRSTIELGHTLSRHIVAEGVESEALWERLADEGCDVAQGYFIGEPMPIEDFPQWRAGWEARHVPKIH</sequence>
<protein>
    <submittedName>
        <fullName evidence="3">Sensor domain-containing phosphodiesterase</fullName>
    </submittedName>
</protein>
<dbReference type="CDD" id="cd01948">
    <property type="entry name" value="EAL"/>
    <property type="match status" value="1"/>
</dbReference>
<dbReference type="CDD" id="cd01949">
    <property type="entry name" value="GGDEF"/>
    <property type="match status" value="1"/>
</dbReference>
<dbReference type="Gene3D" id="3.30.70.270">
    <property type="match status" value="1"/>
</dbReference>
<feature type="domain" description="GGDEF" evidence="2">
    <location>
        <begin position="253"/>
        <end position="384"/>
    </location>
</feature>
<dbReference type="EMBL" id="JABBGG010000003">
    <property type="protein sequence ID" value="NML61006.1"/>
    <property type="molecule type" value="Genomic_DNA"/>
</dbReference>
<accession>A0A848HGJ5</accession>
<gene>
    <name evidence="3" type="ORF">HHL21_07920</name>
</gene>
<dbReference type="PROSITE" id="PS50887">
    <property type="entry name" value="GGDEF"/>
    <property type="match status" value="1"/>
</dbReference>
<dbReference type="InterPro" id="IPR001633">
    <property type="entry name" value="EAL_dom"/>
</dbReference>
<evidence type="ECO:0000259" key="1">
    <source>
        <dbReference type="PROSITE" id="PS50883"/>
    </source>
</evidence>
<comment type="caution">
    <text evidence="3">The sequence shown here is derived from an EMBL/GenBank/DDBJ whole genome shotgun (WGS) entry which is preliminary data.</text>
</comment>
<dbReference type="InterPro" id="IPR029787">
    <property type="entry name" value="Nucleotide_cyclase"/>
</dbReference>
<dbReference type="SUPFAM" id="SSF141868">
    <property type="entry name" value="EAL domain-like"/>
    <property type="match status" value="1"/>
</dbReference>
<evidence type="ECO:0000313" key="3">
    <source>
        <dbReference type="EMBL" id="NML61006.1"/>
    </source>
</evidence>
<dbReference type="RefSeq" id="WP_169464702.1">
    <property type="nucleotide sequence ID" value="NZ_JABBGG010000003.1"/>
</dbReference>
<dbReference type="Gene3D" id="3.20.20.450">
    <property type="entry name" value="EAL domain"/>
    <property type="match status" value="1"/>
</dbReference>
<dbReference type="Proteomes" id="UP000583752">
    <property type="component" value="Unassembled WGS sequence"/>
</dbReference>
<dbReference type="SUPFAM" id="SSF55073">
    <property type="entry name" value="Nucleotide cyclase"/>
    <property type="match status" value="1"/>
</dbReference>
<keyword evidence="4" id="KW-1185">Reference proteome</keyword>
<dbReference type="InterPro" id="IPR043128">
    <property type="entry name" value="Rev_trsase/Diguanyl_cyclase"/>
</dbReference>
<dbReference type="PANTHER" id="PTHR33121">
    <property type="entry name" value="CYCLIC DI-GMP PHOSPHODIESTERASE PDEF"/>
    <property type="match status" value="1"/>
</dbReference>
<dbReference type="InterPro" id="IPR035919">
    <property type="entry name" value="EAL_sf"/>
</dbReference>
<dbReference type="InterPro" id="IPR000160">
    <property type="entry name" value="GGDEF_dom"/>
</dbReference>
<dbReference type="GO" id="GO:0071111">
    <property type="term" value="F:cyclic-guanylate-specific phosphodiesterase activity"/>
    <property type="evidence" value="ECO:0007669"/>
    <property type="project" value="InterPro"/>
</dbReference>
<dbReference type="AlphaFoldDB" id="A0A848HGJ5"/>
<feature type="domain" description="EAL" evidence="1">
    <location>
        <begin position="393"/>
        <end position="646"/>
    </location>
</feature>
<proteinExistence type="predicted"/>
<reference evidence="3 4" key="1">
    <citation type="submission" date="2020-04" db="EMBL/GenBank/DDBJ databases">
        <title>Massilia sp. RP-1-19 isolated from soil.</title>
        <authorList>
            <person name="Dahal R.H."/>
        </authorList>
    </citation>
    <scope>NUCLEOTIDE SEQUENCE [LARGE SCALE GENOMIC DNA]</scope>
    <source>
        <strain evidence="3 4">RP-1-19</strain>
    </source>
</reference>
<dbReference type="Pfam" id="PF13185">
    <property type="entry name" value="GAF_2"/>
    <property type="match status" value="1"/>
</dbReference>
<dbReference type="PROSITE" id="PS50883">
    <property type="entry name" value="EAL"/>
    <property type="match status" value="1"/>
</dbReference>
<name>A0A848HGJ5_9BURK</name>
<dbReference type="Pfam" id="PF00990">
    <property type="entry name" value="GGDEF"/>
    <property type="match status" value="1"/>
</dbReference>
<dbReference type="Gene3D" id="3.30.450.40">
    <property type="match status" value="1"/>
</dbReference>
<organism evidence="3 4">
    <name type="scientific">Massilia polaris</name>
    <dbReference type="NCBI Taxonomy" id="2728846"/>
    <lineage>
        <taxon>Bacteria</taxon>
        <taxon>Pseudomonadati</taxon>
        <taxon>Pseudomonadota</taxon>
        <taxon>Betaproteobacteria</taxon>
        <taxon>Burkholderiales</taxon>
        <taxon>Oxalobacteraceae</taxon>
        <taxon>Telluria group</taxon>
        <taxon>Massilia</taxon>
    </lineage>
</organism>
<dbReference type="InterPro" id="IPR003018">
    <property type="entry name" value="GAF"/>
</dbReference>
<dbReference type="NCBIfam" id="TIGR00254">
    <property type="entry name" value="GGDEF"/>
    <property type="match status" value="1"/>
</dbReference>
<dbReference type="SMART" id="SM00052">
    <property type="entry name" value="EAL"/>
    <property type="match status" value="1"/>
</dbReference>
<evidence type="ECO:0000259" key="2">
    <source>
        <dbReference type="PROSITE" id="PS50887"/>
    </source>
</evidence>
<dbReference type="Pfam" id="PF00563">
    <property type="entry name" value="EAL"/>
    <property type="match status" value="1"/>
</dbReference>
<dbReference type="InterPro" id="IPR029016">
    <property type="entry name" value="GAF-like_dom_sf"/>
</dbReference>
<dbReference type="InterPro" id="IPR050706">
    <property type="entry name" value="Cyclic-di-GMP_PDE-like"/>
</dbReference>
<dbReference type="SMART" id="SM00267">
    <property type="entry name" value="GGDEF"/>
    <property type="match status" value="1"/>
</dbReference>
<dbReference type="PANTHER" id="PTHR33121:SF19">
    <property type="entry name" value="CYCLIC DI-GMP PHOSPHODIESTERASE PA2567"/>
    <property type="match status" value="1"/>
</dbReference>
<dbReference type="SMART" id="SM00065">
    <property type="entry name" value="GAF"/>
    <property type="match status" value="1"/>
</dbReference>
<evidence type="ECO:0000313" key="4">
    <source>
        <dbReference type="Proteomes" id="UP000583752"/>
    </source>
</evidence>